<dbReference type="InterPro" id="IPR002818">
    <property type="entry name" value="DJ-1/PfpI"/>
</dbReference>
<dbReference type="InterPro" id="IPR050325">
    <property type="entry name" value="Prot/Nucl_acid_deglycase"/>
</dbReference>
<protein>
    <submittedName>
        <fullName evidence="2">DJ-1/YajL/PfpI superfamily, includes chaperone protein YajL (Former ThiJ), parkinsonism-associated protein DJ-1, peptidases PfpI, Hsp31</fullName>
    </submittedName>
</protein>
<dbReference type="PANTHER" id="PTHR48094:SF12">
    <property type="entry name" value="PARKINSON DISEASE PROTEIN 7 HOMOLOG"/>
    <property type="match status" value="1"/>
</dbReference>
<dbReference type="InterPro" id="IPR029062">
    <property type="entry name" value="Class_I_gatase-like"/>
</dbReference>
<dbReference type="AlphaFoldDB" id="A0A0S4PXK0"/>
<evidence type="ECO:0000313" key="2">
    <source>
        <dbReference type="EMBL" id="CUU39934.1"/>
    </source>
</evidence>
<dbReference type="GeneID" id="78151269"/>
<reference evidence="3" key="1">
    <citation type="submission" date="2015-11" db="EMBL/GenBank/DDBJ databases">
        <authorList>
            <person name="Anvar S.Y."/>
        </authorList>
    </citation>
    <scope>NUCLEOTIDE SEQUENCE [LARGE SCALE GENOMIC DNA]</scope>
</reference>
<dbReference type="NCBIfam" id="TIGR01383">
    <property type="entry name" value="not_thiJ"/>
    <property type="match status" value="1"/>
</dbReference>
<gene>
    <name evidence="2" type="ORF">BN2458_PEG1049</name>
</gene>
<evidence type="ECO:0000313" key="3">
    <source>
        <dbReference type="Proteomes" id="UP000064525"/>
    </source>
</evidence>
<dbReference type="CDD" id="cd03135">
    <property type="entry name" value="GATase1_DJ-1"/>
    <property type="match status" value="1"/>
</dbReference>
<sequence length="159" mass="17598">MKNVLVPIAKGFEEIELVSVVDILRRAGVRVALASLDSHKRVLGAHHIVIEADSVLPELEYADFHAIVLAGGYVGMQNLANNELIKLWLTTFKQEQKLIAAICASPIVLDKAGVLEGEFTCYPGCEAEMSNKNRKDTAVVKSGNILHFHRTRHRFSFCT</sequence>
<organism evidence="2 3">
    <name type="scientific">Helicobacter typhlonius</name>
    <dbReference type="NCBI Taxonomy" id="76936"/>
    <lineage>
        <taxon>Bacteria</taxon>
        <taxon>Pseudomonadati</taxon>
        <taxon>Campylobacterota</taxon>
        <taxon>Epsilonproteobacteria</taxon>
        <taxon>Campylobacterales</taxon>
        <taxon>Helicobacteraceae</taxon>
        <taxon>Helicobacter</taxon>
    </lineage>
</organism>
<dbReference type="RefSeq" id="WP_231944867.1">
    <property type="nucleotide sequence ID" value="NZ_CAOMJD010000001.1"/>
</dbReference>
<evidence type="ECO:0000259" key="1">
    <source>
        <dbReference type="Pfam" id="PF01965"/>
    </source>
</evidence>
<dbReference type="SUPFAM" id="SSF52317">
    <property type="entry name" value="Class I glutamine amidotransferase-like"/>
    <property type="match status" value="1"/>
</dbReference>
<dbReference type="PATRIC" id="fig|76936.10.peg.1023"/>
<dbReference type="Proteomes" id="UP000064525">
    <property type="component" value="Chromosome I"/>
</dbReference>
<dbReference type="Gene3D" id="3.40.50.880">
    <property type="match status" value="1"/>
</dbReference>
<dbReference type="InterPro" id="IPR006287">
    <property type="entry name" value="DJ-1"/>
</dbReference>
<dbReference type="EMBL" id="LN907858">
    <property type="protein sequence ID" value="CUU39934.1"/>
    <property type="molecule type" value="Genomic_DNA"/>
</dbReference>
<proteinExistence type="predicted"/>
<name>A0A0S4PXK0_9HELI</name>
<dbReference type="KEGG" id="hty:BN2458_PEG1049"/>
<dbReference type="Pfam" id="PF01965">
    <property type="entry name" value="DJ-1_PfpI"/>
    <property type="match status" value="1"/>
</dbReference>
<dbReference type="GO" id="GO:0005737">
    <property type="term" value="C:cytoplasm"/>
    <property type="evidence" value="ECO:0007669"/>
    <property type="project" value="TreeGrafter"/>
</dbReference>
<accession>A0A0S4PXK0</accession>
<dbReference type="PANTHER" id="PTHR48094">
    <property type="entry name" value="PROTEIN/NUCLEIC ACID DEGLYCASE DJ-1-RELATED"/>
    <property type="match status" value="1"/>
</dbReference>
<feature type="domain" description="DJ-1/PfpI" evidence="1">
    <location>
        <begin position="2"/>
        <end position="146"/>
    </location>
</feature>